<dbReference type="AlphaFoldDB" id="A0A384JKZ8"/>
<organism evidence="10 11">
    <name type="scientific">Botryotinia fuckeliana (strain B05.10)</name>
    <name type="common">Noble rot fungus</name>
    <name type="synonym">Botrytis cinerea</name>
    <dbReference type="NCBI Taxonomy" id="332648"/>
    <lineage>
        <taxon>Eukaryota</taxon>
        <taxon>Fungi</taxon>
        <taxon>Dikarya</taxon>
        <taxon>Ascomycota</taxon>
        <taxon>Pezizomycotina</taxon>
        <taxon>Leotiomycetes</taxon>
        <taxon>Helotiales</taxon>
        <taxon>Sclerotiniaceae</taxon>
        <taxon>Botrytis</taxon>
    </lineage>
</organism>
<sequence length="342" mass="38555">MNATSSLNFPIPTTISPAFEKWGHETIRATAFLLIPTELFYFSIYFLLKGQYGKYKKLSALSLVTFWLSSWMNPISCGPVAALRNFAVAIATLRLLDIYVRHRSLPQLRNDPPTWKHALLLLTEMRYESFTPNFVRVPRSQETFNEPLQFAIHVAIFCALQALPQDWALVLAFEVQLSIYIIWTAFQLLVRYKGSPALFGRLYAVESLGDFWSKTWHNVFSAPCASLAYDPIRQNLPKLGVSIPIARSMGILAAFFLMAAFHVYALAPMVTEKALFRIGMFFVLNGFATVGEAMVWGRKDSWVKTGLAWVTEMSLAAWTAGALGIPRGVHGIKWSDICEVKI</sequence>
<dbReference type="GeneID" id="5429717"/>
<protein>
    <recommendedName>
        <fullName evidence="9">Wax synthase domain-containing protein</fullName>
    </recommendedName>
</protein>
<gene>
    <name evidence="10" type="ORF">BCIN_06g06150</name>
</gene>
<evidence type="ECO:0000256" key="6">
    <source>
        <dbReference type="ARBA" id="ARBA00022989"/>
    </source>
</evidence>
<dbReference type="GO" id="GO:0006629">
    <property type="term" value="P:lipid metabolic process"/>
    <property type="evidence" value="ECO:0007669"/>
    <property type="project" value="InterPro"/>
</dbReference>
<comment type="pathway">
    <text evidence="2">Secondary metabolite biosynthesis.</text>
</comment>
<dbReference type="PANTHER" id="PTHR31595">
    <property type="entry name" value="LONG-CHAIN-ALCOHOL O-FATTY-ACYLTRANSFERASE 3-RELATED"/>
    <property type="match status" value="1"/>
</dbReference>
<comment type="subcellular location">
    <subcellularLocation>
        <location evidence="1">Membrane</location>
        <topology evidence="1">Multi-pass membrane protein</topology>
    </subcellularLocation>
</comment>
<dbReference type="PANTHER" id="PTHR31595:SF57">
    <property type="entry name" value="OS04G0481900 PROTEIN"/>
    <property type="match status" value="1"/>
</dbReference>
<feature type="domain" description="Wax synthase" evidence="9">
    <location>
        <begin position="196"/>
        <end position="283"/>
    </location>
</feature>
<name>A0A384JKZ8_BOTFB</name>
<feature type="transmembrane region" description="Helical" evidence="8">
    <location>
        <begin position="27"/>
        <end position="48"/>
    </location>
</feature>
<keyword evidence="6 8" id="KW-1133">Transmembrane helix</keyword>
<reference evidence="10 11" key="1">
    <citation type="journal article" date="2011" name="PLoS Genet.">
        <title>Genomic analysis of the necrotrophic fungal pathogens Sclerotinia sclerotiorum and Botrytis cinerea.</title>
        <authorList>
            <person name="Amselem J."/>
            <person name="Cuomo C.A."/>
            <person name="van Kan J.A."/>
            <person name="Viaud M."/>
            <person name="Benito E.P."/>
            <person name="Couloux A."/>
            <person name="Coutinho P.M."/>
            <person name="de Vries R.P."/>
            <person name="Dyer P.S."/>
            <person name="Fillinger S."/>
            <person name="Fournier E."/>
            <person name="Gout L."/>
            <person name="Hahn M."/>
            <person name="Kohn L."/>
            <person name="Lapalu N."/>
            <person name="Plummer K.M."/>
            <person name="Pradier J.M."/>
            <person name="Quevillon E."/>
            <person name="Sharon A."/>
            <person name="Simon A."/>
            <person name="ten Have A."/>
            <person name="Tudzynski B."/>
            <person name="Tudzynski P."/>
            <person name="Wincker P."/>
            <person name="Andrew M."/>
            <person name="Anthouard V."/>
            <person name="Beever R.E."/>
            <person name="Beffa R."/>
            <person name="Benoit I."/>
            <person name="Bouzid O."/>
            <person name="Brault B."/>
            <person name="Chen Z."/>
            <person name="Choquer M."/>
            <person name="Collemare J."/>
            <person name="Cotton P."/>
            <person name="Danchin E.G."/>
            <person name="Da Silva C."/>
            <person name="Gautier A."/>
            <person name="Giraud C."/>
            <person name="Giraud T."/>
            <person name="Gonzalez C."/>
            <person name="Grossetete S."/>
            <person name="Guldener U."/>
            <person name="Henrissat B."/>
            <person name="Howlett B.J."/>
            <person name="Kodira C."/>
            <person name="Kretschmer M."/>
            <person name="Lappartient A."/>
            <person name="Leroch M."/>
            <person name="Levis C."/>
            <person name="Mauceli E."/>
            <person name="Neuveglise C."/>
            <person name="Oeser B."/>
            <person name="Pearson M."/>
            <person name="Poulain J."/>
            <person name="Poussereau N."/>
            <person name="Quesneville H."/>
            <person name="Rascle C."/>
            <person name="Schumacher J."/>
            <person name="Segurens B."/>
            <person name="Sexton A."/>
            <person name="Silva E."/>
            <person name="Sirven C."/>
            <person name="Soanes D.M."/>
            <person name="Talbot N.J."/>
            <person name="Templeton M."/>
            <person name="Yandava C."/>
            <person name="Yarden O."/>
            <person name="Zeng Q."/>
            <person name="Rollins J.A."/>
            <person name="Lebrun M.H."/>
            <person name="Dickman M."/>
        </authorList>
    </citation>
    <scope>NUCLEOTIDE SEQUENCE [LARGE SCALE GENOMIC DNA]</scope>
    <source>
        <strain evidence="10 11">B05.10</strain>
    </source>
</reference>
<feature type="transmembrane region" description="Helical" evidence="8">
    <location>
        <begin position="245"/>
        <end position="267"/>
    </location>
</feature>
<keyword evidence="5 8" id="KW-0812">Transmembrane</keyword>
<evidence type="ECO:0000259" key="9">
    <source>
        <dbReference type="Pfam" id="PF13813"/>
    </source>
</evidence>
<dbReference type="VEuPathDB" id="FungiDB:Bcin06g06150"/>
<evidence type="ECO:0000256" key="4">
    <source>
        <dbReference type="ARBA" id="ARBA00022679"/>
    </source>
</evidence>
<reference evidence="10 11" key="3">
    <citation type="journal article" date="2017" name="Mol. Plant Pathol.">
        <title>A gapless genome sequence of the fungus Botrytis cinerea.</title>
        <authorList>
            <person name="Van Kan J.A."/>
            <person name="Stassen J.H."/>
            <person name="Mosbach A."/>
            <person name="Van Der Lee T.A."/>
            <person name="Faino L."/>
            <person name="Farmer A.D."/>
            <person name="Papasotiriou D.G."/>
            <person name="Zhou S."/>
            <person name="Seidl M.F."/>
            <person name="Cottam E."/>
            <person name="Edel D."/>
            <person name="Hahn M."/>
            <person name="Schwartz D.C."/>
            <person name="Dietrich R.A."/>
            <person name="Widdison S."/>
            <person name="Scalliet G."/>
        </authorList>
    </citation>
    <scope>NUCLEOTIDE SEQUENCE [LARGE SCALE GENOMIC DNA]</scope>
    <source>
        <strain evidence="10 11">B05.10</strain>
    </source>
</reference>
<dbReference type="InterPro" id="IPR032805">
    <property type="entry name" value="Wax_synthase_dom"/>
</dbReference>
<comment type="similarity">
    <text evidence="3">Belongs to the wax synthase family.</text>
</comment>
<evidence type="ECO:0000313" key="10">
    <source>
        <dbReference type="EMBL" id="ATZ51190.1"/>
    </source>
</evidence>
<evidence type="ECO:0000256" key="1">
    <source>
        <dbReference type="ARBA" id="ARBA00004141"/>
    </source>
</evidence>
<evidence type="ECO:0000256" key="3">
    <source>
        <dbReference type="ARBA" id="ARBA00007282"/>
    </source>
</evidence>
<evidence type="ECO:0000256" key="8">
    <source>
        <dbReference type="SAM" id="Phobius"/>
    </source>
</evidence>
<feature type="transmembrane region" description="Helical" evidence="8">
    <location>
        <begin position="167"/>
        <end position="190"/>
    </location>
</feature>
<proteinExistence type="inferred from homology"/>
<dbReference type="RefSeq" id="XP_024549442.1">
    <property type="nucleotide sequence ID" value="XM_024693656.1"/>
</dbReference>
<evidence type="ECO:0000313" key="11">
    <source>
        <dbReference type="Proteomes" id="UP000001798"/>
    </source>
</evidence>
<keyword evidence="11" id="KW-1185">Reference proteome</keyword>
<dbReference type="EMBL" id="CP009810">
    <property type="protein sequence ID" value="ATZ51191.1"/>
    <property type="molecule type" value="Genomic_DNA"/>
</dbReference>
<dbReference type="Proteomes" id="UP000001798">
    <property type="component" value="Chromosome 6"/>
</dbReference>
<dbReference type="EMBL" id="CP009810">
    <property type="protein sequence ID" value="ATZ51190.1"/>
    <property type="molecule type" value="Genomic_DNA"/>
</dbReference>
<dbReference type="InterPro" id="IPR044851">
    <property type="entry name" value="Wax_synthase"/>
</dbReference>
<dbReference type="OMA" id="PCRSLAY"/>
<feature type="transmembrane region" description="Helical" evidence="8">
    <location>
        <begin position="274"/>
        <end position="295"/>
    </location>
</feature>
<dbReference type="RefSeq" id="XP_024549441.1">
    <property type="nucleotide sequence ID" value="XM_024693655.1"/>
</dbReference>
<dbReference type="KEGG" id="bfu:BCIN_06g06150"/>
<evidence type="ECO:0000256" key="5">
    <source>
        <dbReference type="ARBA" id="ARBA00022692"/>
    </source>
</evidence>
<reference evidence="10" key="4">
    <citation type="submission" date="2017-12" db="EMBL/GenBank/DDBJ databases">
        <authorList>
            <person name="van Kan J."/>
        </authorList>
    </citation>
    <scope>NUCLEOTIDE SEQUENCE</scope>
    <source>
        <strain evidence="10">B05.10</strain>
    </source>
</reference>
<dbReference type="OrthoDB" id="1077582at2759"/>
<reference evidence="10 11" key="2">
    <citation type="journal article" date="2012" name="Eukaryot. Cell">
        <title>Genome update of Botrytis cinerea strains B05.10 and T4.</title>
        <authorList>
            <person name="Staats M."/>
            <person name="van Kan J.A."/>
        </authorList>
    </citation>
    <scope>NUCLEOTIDE SEQUENCE [LARGE SCALE GENOMIC DNA]</scope>
    <source>
        <strain evidence="10 11">B05.10</strain>
    </source>
</reference>
<evidence type="ECO:0000256" key="2">
    <source>
        <dbReference type="ARBA" id="ARBA00005179"/>
    </source>
</evidence>
<keyword evidence="4" id="KW-0808">Transferase</keyword>
<accession>A0A384JKZ8</accession>
<dbReference type="GO" id="GO:0008374">
    <property type="term" value="F:O-acyltransferase activity"/>
    <property type="evidence" value="ECO:0007669"/>
    <property type="project" value="InterPro"/>
</dbReference>
<keyword evidence="7 8" id="KW-0472">Membrane</keyword>
<dbReference type="Pfam" id="PF13813">
    <property type="entry name" value="MBOAT_2"/>
    <property type="match status" value="1"/>
</dbReference>
<evidence type="ECO:0000256" key="7">
    <source>
        <dbReference type="ARBA" id="ARBA00023136"/>
    </source>
</evidence>
<feature type="transmembrane region" description="Helical" evidence="8">
    <location>
        <begin position="307"/>
        <end position="325"/>
    </location>
</feature>
<dbReference type="GO" id="GO:0016020">
    <property type="term" value="C:membrane"/>
    <property type="evidence" value="ECO:0007669"/>
    <property type="project" value="UniProtKB-SubCell"/>
</dbReference>